<feature type="non-terminal residue" evidence="1">
    <location>
        <position position="178"/>
    </location>
</feature>
<dbReference type="AlphaFoldDB" id="A0A2M7BN87"/>
<dbReference type="Proteomes" id="UP000229191">
    <property type="component" value="Unassembled WGS sequence"/>
</dbReference>
<evidence type="ECO:0000313" key="2">
    <source>
        <dbReference type="Proteomes" id="UP000229191"/>
    </source>
</evidence>
<dbReference type="EMBL" id="PEVB01000091">
    <property type="protein sequence ID" value="PIV06941.1"/>
    <property type="molecule type" value="Genomic_DNA"/>
</dbReference>
<accession>A0A2M7BN87</accession>
<proteinExistence type="predicted"/>
<comment type="caution">
    <text evidence="1">The sequence shown here is derived from an EMBL/GenBank/DDBJ whole genome shotgun (WGS) entry which is preliminary data.</text>
</comment>
<gene>
    <name evidence="1" type="ORF">COS53_03350</name>
</gene>
<name>A0A2M7BN87_9BACT</name>
<evidence type="ECO:0008006" key="3">
    <source>
        <dbReference type="Google" id="ProtNLM"/>
    </source>
</evidence>
<evidence type="ECO:0000313" key="1">
    <source>
        <dbReference type="EMBL" id="PIV06941.1"/>
    </source>
</evidence>
<organism evidence="1 2">
    <name type="scientific">Candidatus Shapirobacteria bacterium CG03_land_8_20_14_0_80_35_14</name>
    <dbReference type="NCBI Taxonomy" id="1974878"/>
    <lineage>
        <taxon>Bacteria</taxon>
        <taxon>Candidatus Shapironibacteriota</taxon>
    </lineage>
</organism>
<sequence>MKIAIFHNLKNGGGLQYIASLIKELSKQNITTDIYTHQDIFIPKANKIYFYPLKNTNNIFHHVKQVLYETEKIEHAISINIIMNKYDYVFVFPCHLQQCPNLIKFLPKNNTYYFYLESLREFYEKTSFDYYNLKKILSRLIRIPIKIQDHINCLKTKNIITDSYYSNYQLNKIYNKKS</sequence>
<reference evidence="2" key="1">
    <citation type="submission" date="2017-09" db="EMBL/GenBank/DDBJ databases">
        <title>Depth-based differentiation of microbial function through sediment-hosted aquifers and enrichment of novel symbionts in the deep terrestrial subsurface.</title>
        <authorList>
            <person name="Probst A.J."/>
            <person name="Ladd B."/>
            <person name="Jarett J.K."/>
            <person name="Geller-Mcgrath D.E."/>
            <person name="Sieber C.M.K."/>
            <person name="Emerson J.B."/>
            <person name="Anantharaman K."/>
            <person name="Thomas B.C."/>
            <person name="Malmstrom R."/>
            <person name="Stieglmeier M."/>
            <person name="Klingl A."/>
            <person name="Woyke T."/>
            <person name="Ryan C.M."/>
            <person name="Banfield J.F."/>
        </authorList>
    </citation>
    <scope>NUCLEOTIDE SEQUENCE [LARGE SCALE GENOMIC DNA]</scope>
</reference>
<protein>
    <recommendedName>
        <fullName evidence="3">Glycosyltransferase subfamily 4-like N-terminal domain-containing protein</fullName>
    </recommendedName>
</protein>